<reference evidence="3" key="1">
    <citation type="submission" date="2020-08" db="EMBL/GenBank/DDBJ databases">
        <title>Genomic Encyclopedia of Type Strains, Phase IV (KMG-IV): sequencing the most valuable type-strain genomes for metagenomic binning, comparative biology and taxonomic classification.</title>
        <authorList>
            <person name="Goeker M."/>
        </authorList>
    </citation>
    <scope>NUCLEOTIDE SEQUENCE [LARGE SCALE GENOMIC DNA]</scope>
    <source>
        <strain evidence="3">DSM 105040</strain>
    </source>
</reference>
<accession>A0A840CG40</accession>
<dbReference type="PANTHER" id="PTHR30461">
    <property type="entry name" value="DNA-INVERTASE FROM LAMBDOID PROPHAGE"/>
    <property type="match status" value="1"/>
</dbReference>
<keyword evidence="4" id="KW-1185">Reference proteome</keyword>
<dbReference type="GO" id="GO:0003677">
    <property type="term" value="F:DNA binding"/>
    <property type="evidence" value="ECO:0007669"/>
    <property type="project" value="InterPro"/>
</dbReference>
<sequence length="355" mass="40103">MVVVYKIDRLSRSLMDCSKLVEVFDRNGVTFVSVTQSFNTTTSMGRLTLNILLSFAQFEREVTAERIRDKVRASRMKGMWMGGYVPLGYDVKDRKLVVNEEEAATVRGIFERFVEVGSATVLARELRRKGLRNKQGTLVDKGYLYRVLVNRVYRGDAVHKSKAYPGEHQAIIDQKLWDQVHAILRESPRKRANNTRAQAPALLKGLIFTATDAAMTPSSTKKGARRYRYYVSMDVIKNREPSDECIPRRLPAELVEAAVVTELRRVMRAPSITAQVIAHLAREDHAFAEADVISALQTFEDVWGQLFPAEQTRIVQLLVRRVTVTSEGLVIDVRTDGVSGVMRDMMAPRKKAAAE</sequence>
<dbReference type="SUPFAM" id="SSF53041">
    <property type="entry name" value="Resolvase-like"/>
    <property type="match status" value="1"/>
</dbReference>
<dbReference type="AlphaFoldDB" id="A0A840CG40"/>
<feature type="domain" description="Recombinase" evidence="2">
    <location>
        <begin position="86"/>
        <end position="190"/>
    </location>
</feature>
<dbReference type="InterPro" id="IPR050639">
    <property type="entry name" value="SSR_resolvase"/>
</dbReference>
<comment type="caution">
    <text evidence="3">The sequence shown here is derived from an EMBL/GenBank/DDBJ whole genome shotgun (WGS) entry which is preliminary data.</text>
</comment>
<dbReference type="Gene3D" id="3.40.50.1390">
    <property type="entry name" value="Resolvase, N-terminal catalytic domain"/>
    <property type="match status" value="1"/>
</dbReference>
<dbReference type="InterPro" id="IPR011109">
    <property type="entry name" value="DNA_bind_recombinase_dom"/>
</dbReference>
<dbReference type="PROSITE" id="PS51736">
    <property type="entry name" value="RECOMBINASES_3"/>
    <property type="match status" value="1"/>
</dbReference>
<name>A0A840CG40_9RHOB</name>
<evidence type="ECO:0000259" key="1">
    <source>
        <dbReference type="PROSITE" id="PS51736"/>
    </source>
</evidence>
<dbReference type="PROSITE" id="PS51737">
    <property type="entry name" value="RECOMBINASE_DNA_BIND"/>
    <property type="match status" value="1"/>
</dbReference>
<evidence type="ECO:0000313" key="3">
    <source>
        <dbReference type="EMBL" id="MBB4022458.1"/>
    </source>
</evidence>
<feature type="domain" description="Resolvase/invertase-type recombinase catalytic" evidence="1">
    <location>
        <begin position="1"/>
        <end position="78"/>
    </location>
</feature>
<dbReference type="EMBL" id="JACIEQ010000003">
    <property type="protein sequence ID" value="MBB4022458.1"/>
    <property type="molecule type" value="Genomic_DNA"/>
</dbReference>
<dbReference type="Pfam" id="PF07508">
    <property type="entry name" value="Recombinase"/>
    <property type="match status" value="1"/>
</dbReference>
<dbReference type="SMART" id="SM00857">
    <property type="entry name" value="Resolvase"/>
    <property type="match status" value="1"/>
</dbReference>
<dbReference type="InterPro" id="IPR038109">
    <property type="entry name" value="DNA_bind_recomb_sf"/>
</dbReference>
<dbReference type="Proteomes" id="UP000585681">
    <property type="component" value="Unassembled WGS sequence"/>
</dbReference>
<dbReference type="CDD" id="cd03768">
    <property type="entry name" value="SR_ResInv"/>
    <property type="match status" value="1"/>
</dbReference>
<dbReference type="GO" id="GO:0000150">
    <property type="term" value="F:DNA strand exchange activity"/>
    <property type="evidence" value="ECO:0007669"/>
    <property type="project" value="InterPro"/>
</dbReference>
<gene>
    <name evidence="3" type="ORF">GGR17_002277</name>
</gene>
<dbReference type="InterPro" id="IPR006119">
    <property type="entry name" value="Resolv_N"/>
</dbReference>
<proteinExistence type="predicted"/>
<dbReference type="Gene3D" id="3.90.1750.20">
    <property type="entry name" value="Putative Large Serine Recombinase, Chain B, Domain 2"/>
    <property type="match status" value="1"/>
</dbReference>
<dbReference type="InterPro" id="IPR036162">
    <property type="entry name" value="Resolvase-like_N_sf"/>
</dbReference>
<organism evidence="3 4">
    <name type="scientific">Actibacterium naphthalenivorans</name>
    <dbReference type="NCBI Taxonomy" id="1614693"/>
    <lineage>
        <taxon>Bacteria</taxon>
        <taxon>Pseudomonadati</taxon>
        <taxon>Pseudomonadota</taxon>
        <taxon>Alphaproteobacteria</taxon>
        <taxon>Rhodobacterales</taxon>
        <taxon>Roseobacteraceae</taxon>
        <taxon>Actibacterium</taxon>
    </lineage>
</organism>
<evidence type="ECO:0000259" key="2">
    <source>
        <dbReference type="PROSITE" id="PS51737"/>
    </source>
</evidence>
<dbReference type="Pfam" id="PF00239">
    <property type="entry name" value="Resolvase"/>
    <property type="match status" value="1"/>
</dbReference>
<protein>
    <submittedName>
        <fullName evidence="3">Uncharacterized protein</fullName>
    </submittedName>
</protein>
<dbReference type="PANTHER" id="PTHR30461:SF23">
    <property type="entry name" value="DNA RECOMBINASE-RELATED"/>
    <property type="match status" value="1"/>
</dbReference>
<evidence type="ECO:0000313" key="4">
    <source>
        <dbReference type="Proteomes" id="UP000585681"/>
    </source>
</evidence>